<gene>
    <name evidence="3" type="ORF">BEMITA_LOCUS1416</name>
</gene>
<feature type="compositionally biased region" description="Polar residues" evidence="2">
    <location>
        <begin position="686"/>
        <end position="703"/>
    </location>
</feature>
<keyword evidence="1" id="KW-0175">Coiled coil</keyword>
<dbReference type="Proteomes" id="UP001152759">
    <property type="component" value="Chromosome 1"/>
</dbReference>
<name>A0A9P0EZ14_BEMTA</name>
<keyword evidence="4" id="KW-1185">Reference proteome</keyword>
<feature type="compositionally biased region" description="Basic and acidic residues" evidence="2">
    <location>
        <begin position="182"/>
        <end position="200"/>
    </location>
</feature>
<feature type="compositionally biased region" description="Basic and acidic residues" evidence="2">
    <location>
        <begin position="297"/>
        <end position="342"/>
    </location>
</feature>
<dbReference type="AlphaFoldDB" id="A0A9P0EZ14"/>
<proteinExistence type="predicted"/>
<feature type="region of interest" description="Disordered" evidence="2">
    <location>
        <begin position="244"/>
        <end position="372"/>
    </location>
</feature>
<feature type="compositionally biased region" description="Polar residues" evidence="2">
    <location>
        <begin position="1"/>
        <end position="10"/>
    </location>
</feature>
<protein>
    <submittedName>
        <fullName evidence="3">Uncharacterized protein</fullName>
    </submittedName>
</protein>
<feature type="compositionally biased region" description="Basic and acidic residues" evidence="2">
    <location>
        <begin position="244"/>
        <end position="253"/>
    </location>
</feature>
<feature type="compositionally biased region" description="Polar residues" evidence="2">
    <location>
        <begin position="515"/>
        <end position="529"/>
    </location>
</feature>
<feature type="region of interest" description="Disordered" evidence="2">
    <location>
        <begin position="87"/>
        <end position="230"/>
    </location>
</feature>
<reference evidence="3" key="1">
    <citation type="submission" date="2021-12" db="EMBL/GenBank/DDBJ databases">
        <authorList>
            <person name="King R."/>
        </authorList>
    </citation>
    <scope>NUCLEOTIDE SEQUENCE</scope>
</reference>
<feature type="coiled-coil region" evidence="1">
    <location>
        <begin position="742"/>
        <end position="780"/>
    </location>
</feature>
<feature type="compositionally biased region" description="Basic and acidic residues" evidence="2">
    <location>
        <begin position="816"/>
        <end position="843"/>
    </location>
</feature>
<feature type="compositionally biased region" description="Polar residues" evidence="2">
    <location>
        <begin position="263"/>
        <end position="288"/>
    </location>
</feature>
<feature type="compositionally biased region" description="Polar residues" evidence="2">
    <location>
        <begin position="201"/>
        <end position="211"/>
    </location>
</feature>
<dbReference type="KEGG" id="btab:109043168"/>
<feature type="region of interest" description="Disordered" evidence="2">
    <location>
        <begin position="497"/>
        <end position="551"/>
    </location>
</feature>
<feature type="compositionally biased region" description="Basic residues" evidence="2">
    <location>
        <begin position="130"/>
        <end position="139"/>
    </location>
</feature>
<evidence type="ECO:0000256" key="2">
    <source>
        <dbReference type="SAM" id="MobiDB-lite"/>
    </source>
</evidence>
<dbReference type="EMBL" id="OU963862">
    <property type="protein sequence ID" value="CAH0381800.1"/>
    <property type="molecule type" value="Genomic_DNA"/>
</dbReference>
<feature type="compositionally biased region" description="Low complexity" evidence="2">
    <location>
        <begin position="417"/>
        <end position="431"/>
    </location>
</feature>
<evidence type="ECO:0000256" key="1">
    <source>
        <dbReference type="SAM" id="Coils"/>
    </source>
</evidence>
<evidence type="ECO:0000313" key="4">
    <source>
        <dbReference type="Proteomes" id="UP001152759"/>
    </source>
</evidence>
<feature type="region of interest" description="Disordered" evidence="2">
    <location>
        <begin position="414"/>
        <end position="446"/>
    </location>
</feature>
<feature type="region of interest" description="Disordered" evidence="2">
    <location>
        <begin position="1"/>
        <end position="47"/>
    </location>
</feature>
<feature type="region of interest" description="Disordered" evidence="2">
    <location>
        <begin position="898"/>
        <end position="974"/>
    </location>
</feature>
<accession>A0A9P0EZ14</accession>
<feature type="region of interest" description="Disordered" evidence="2">
    <location>
        <begin position="871"/>
        <end position="890"/>
    </location>
</feature>
<feature type="compositionally biased region" description="Polar residues" evidence="2">
    <location>
        <begin position="145"/>
        <end position="170"/>
    </location>
</feature>
<organism evidence="3 4">
    <name type="scientific">Bemisia tabaci</name>
    <name type="common">Sweetpotato whitefly</name>
    <name type="synonym">Aleurodes tabaci</name>
    <dbReference type="NCBI Taxonomy" id="7038"/>
    <lineage>
        <taxon>Eukaryota</taxon>
        <taxon>Metazoa</taxon>
        <taxon>Ecdysozoa</taxon>
        <taxon>Arthropoda</taxon>
        <taxon>Hexapoda</taxon>
        <taxon>Insecta</taxon>
        <taxon>Pterygota</taxon>
        <taxon>Neoptera</taxon>
        <taxon>Paraneoptera</taxon>
        <taxon>Hemiptera</taxon>
        <taxon>Sternorrhyncha</taxon>
        <taxon>Aleyrodoidea</taxon>
        <taxon>Aleyrodidae</taxon>
        <taxon>Aleyrodinae</taxon>
        <taxon>Bemisia</taxon>
    </lineage>
</organism>
<feature type="region of interest" description="Disordered" evidence="2">
    <location>
        <begin position="686"/>
        <end position="723"/>
    </location>
</feature>
<sequence>MGNSGSSQLHSEVGHQAWASFPRAGPLGASQSQGLGGPGPSLGPHFKVLPERVPGQRLRVTDNGAILRNCGTISGRRHYQLQLPVRCRSSSQGRYEPDPNARVVYGSEPDLRFPNREYPSYTNESPAKLRISRSRKKYKAPPAPQTNGQLDSSSPDSYQHWENSGNSSEVTAPVRRLRLFKTRAETSKKVRGGPEGESTHSQDASLRQSSAHNHRPPHIGQLQRSLSSPQFQVQHKAELMKATERIRMQKGVREPPVGRAAESPSSSPILRSRENIVTQRPLSRNSVDSNKKPVSKQSEKEMRPRTKIEDKKALENKQPPSKERLVKKESTKTRPTEPRVRGEGSTGRESTPEIIPRNKHNADGKSWDIIPTTKPMAPVKTFYFGMDGTGVPPTDYLRESEAVEKFAASLQTSLPANLSNETSNSESISSEHAGDESGGENNGISLQLRPTLPRKQLDIPRFSPTAAWRLLSALESPVQSEEDDLVMLEERIPLPAPLHHHEKSGDSGISGDASPHSTHNSQAAWTPQQDLEETSSDGGLESAPVSPESLGTAKFSPRFSLSLPRDDRLSLYVKPDKMGYSDSHQPSSLHSLKKLRRSVSGAFGRSVNSNNLSHDSNLNENWVLSRSVPSSLNHRWSDSSPENEDDLLLSSLTKQPSFSYLATGGHVMYLPGQLPEINPISVSTIKNSEPSSLQHNEPQSMSKSCDALNSKESAPCNPPRFRTGRKFTFQSTVRQIERRRIAEKLSKEAEQKERQRLSELEAMRRVEEEFQRKREREKADIRHQLRLYSLTQGGREAKEATGVNLPPPPSTQILSEFREPRRDYRDYRPSRSDAESAHSDSGVKKATVHPQVVYQMPKTTQVYVTPRLHANHSGDVEMPSPKSSSSDNYRRNFAQGALPHSLASSDSEISQPNTRPTSRNLVYRSRSVSPQADEMNNCISPILNNGIIPEEDEKKVQPSNEGRPQPLPRLGVTSLQPFVRGKSYRPIVFNPSNSNVAQIAS</sequence>
<feature type="region of interest" description="Disordered" evidence="2">
    <location>
        <begin position="790"/>
        <end position="853"/>
    </location>
</feature>
<feature type="compositionally biased region" description="Polar residues" evidence="2">
    <location>
        <begin position="902"/>
        <end position="930"/>
    </location>
</feature>
<dbReference type="OrthoDB" id="5917823at2759"/>
<evidence type="ECO:0000313" key="3">
    <source>
        <dbReference type="EMBL" id="CAH0381800.1"/>
    </source>
</evidence>